<keyword evidence="2" id="KW-1185">Reference proteome</keyword>
<proteinExistence type="predicted"/>
<name>A0A0L0F7K0_9EUKA</name>
<feature type="non-terminal residue" evidence="1">
    <location>
        <position position="154"/>
    </location>
</feature>
<evidence type="ECO:0000313" key="1">
    <source>
        <dbReference type="EMBL" id="KNC72639.1"/>
    </source>
</evidence>
<evidence type="ECO:0000313" key="2">
    <source>
        <dbReference type="Proteomes" id="UP000054560"/>
    </source>
</evidence>
<accession>A0A0L0F7K0</accession>
<dbReference type="EMBL" id="KQ246719">
    <property type="protein sequence ID" value="KNC72639.1"/>
    <property type="molecule type" value="Genomic_DNA"/>
</dbReference>
<dbReference type="GeneID" id="25915307"/>
<dbReference type="Proteomes" id="UP000054560">
    <property type="component" value="Unassembled WGS sequence"/>
</dbReference>
<organism evidence="1 2">
    <name type="scientific">Sphaeroforma arctica JP610</name>
    <dbReference type="NCBI Taxonomy" id="667725"/>
    <lineage>
        <taxon>Eukaryota</taxon>
        <taxon>Ichthyosporea</taxon>
        <taxon>Ichthyophonida</taxon>
        <taxon>Sphaeroforma</taxon>
    </lineage>
</organism>
<reference evidence="1 2" key="1">
    <citation type="submission" date="2011-02" db="EMBL/GenBank/DDBJ databases">
        <title>The Genome Sequence of Sphaeroforma arctica JP610.</title>
        <authorList>
            <consortium name="The Broad Institute Genome Sequencing Platform"/>
            <person name="Russ C."/>
            <person name="Cuomo C."/>
            <person name="Young S.K."/>
            <person name="Zeng Q."/>
            <person name="Gargeya S."/>
            <person name="Alvarado L."/>
            <person name="Berlin A."/>
            <person name="Chapman S.B."/>
            <person name="Chen Z."/>
            <person name="Freedman E."/>
            <person name="Gellesch M."/>
            <person name="Goldberg J."/>
            <person name="Griggs A."/>
            <person name="Gujja S."/>
            <person name="Heilman E."/>
            <person name="Heiman D."/>
            <person name="Howarth C."/>
            <person name="Mehta T."/>
            <person name="Neiman D."/>
            <person name="Pearson M."/>
            <person name="Roberts A."/>
            <person name="Saif S."/>
            <person name="Shea T."/>
            <person name="Shenoy N."/>
            <person name="Sisk P."/>
            <person name="Stolte C."/>
            <person name="Sykes S."/>
            <person name="White J."/>
            <person name="Yandava C."/>
            <person name="Burger G."/>
            <person name="Gray M.W."/>
            <person name="Holland P.W.H."/>
            <person name="King N."/>
            <person name="Lang F.B.F."/>
            <person name="Roger A.J."/>
            <person name="Ruiz-Trillo I."/>
            <person name="Haas B."/>
            <person name="Nusbaum C."/>
            <person name="Birren B."/>
        </authorList>
    </citation>
    <scope>NUCLEOTIDE SEQUENCE [LARGE SCALE GENOMIC DNA]</scope>
    <source>
        <strain evidence="1 2">JP610</strain>
    </source>
</reference>
<sequence>AQSETGIVINLLINLLPRALGGGGGVAGKGQQIDKWAVIGVCIVLETITYRLLKFFLPDPGMVHRLFSMLTKILGQTSSYKMYQLAETCLLKLSLSCKRHHLLHFLSHLDTSSKANESMMQLPVCVRRSVVLMYSRMLSFPSTMLCEQGPLNAT</sequence>
<dbReference type="RefSeq" id="XP_014146541.1">
    <property type="nucleotide sequence ID" value="XM_014291066.1"/>
</dbReference>
<feature type="non-terminal residue" evidence="1">
    <location>
        <position position="1"/>
    </location>
</feature>
<dbReference type="AlphaFoldDB" id="A0A0L0F7K0"/>
<protein>
    <submittedName>
        <fullName evidence="1">Uncharacterized protein</fullName>
    </submittedName>
</protein>
<gene>
    <name evidence="1" type="ORF">SARC_14803</name>
</gene>